<dbReference type="PROSITE" id="PS51257">
    <property type="entry name" value="PROKAR_LIPOPROTEIN"/>
    <property type="match status" value="1"/>
</dbReference>
<dbReference type="Proteomes" id="UP000181997">
    <property type="component" value="Unassembled WGS sequence"/>
</dbReference>
<organism evidence="2 3">
    <name type="scientific">[Bacillus] enclensis</name>
    <dbReference type="NCBI Taxonomy" id="1402860"/>
    <lineage>
        <taxon>Bacteria</taxon>
        <taxon>Bacillati</taxon>
        <taxon>Bacillota</taxon>
        <taxon>Bacilli</taxon>
        <taxon>Bacillales</taxon>
        <taxon>Bacillaceae</taxon>
        <taxon>Rossellomorea</taxon>
    </lineage>
</organism>
<dbReference type="RefSeq" id="WP_032088074.1">
    <property type="nucleotide sequence ID" value="NZ_FMAU01000001.1"/>
</dbReference>
<accession>A0A0V8HKM2</accession>
<sequence>MKKYILVFTILLIILSGCNRNAAEMITDGKVIINKEDSTVTFKGMLTDRNLDVDTPFQARFFLQGGTIRNALGKDLIYTDKELKSDSDLKKSEEYEVETTIELKQPDKIDELIKAIKDKDEKVVTIEVINDNGRLDDKVIHKVEEK</sequence>
<protein>
    <recommendedName>
        <fullName evidence="4">Lipoprotein</fullName>
    </recommendedName>
</protein>
<dbReference type="OrthoDB" id="2868045at2"/>
<name>A0A0V8HKM2_9BACI</name>
<reference evidence="3" key="1">
    <citation type="submission" date="2016-08" db="EMBL/GenBank/DDBJ databases">
        <authorList>
            <person name="Varghese N."/>
            <person name="Submissions Spin"/>
        </authorList>
    </citation>
    <scope>NUCLEOTIDE SEQUENCE [LARGE SCALE GENOMIC DNA]</scope>
    <source>
        <strain evidence="3">SGD-1123</strain>
    </source>
</reference>
<keyword evidence="3" id="KW-1185">Reference proteome</keyword>
<evidence type="ECO:0000256" key="1">
    <source>
        <dbReference type="SAM" id="SignalP"/>
    </source>
</evidence>
<evidence type="ECO:0008006" key="4">
    <source>
        <dbReference type="Google" id="ProtNLM"/>
    </source>
</evidence>
<evidence type="ECO:0000313" key="2">
    <source>
        <dbReference type="EMBL" id="SCB81423.1"/>
    </source>
</evidence>
<proteinExistence type="predicted"/>
<feature type="signal peptide" evidence="1">
    <location>
        <begin position="1"/>
        <end position="22"/>
    </location>
</feature>
<keyword evidence="1" id="KW-0732">Signal</keyword>
<evidence type="ECO:0000313" key="3">
    <source>
        <dbReference type="Proteomes" id="UP000181997"/>
    </source>
</evidence>
<gene>
    <name evidence="2" type="ORF">GA0061094_0685</name>
</gene>
<dbReference type="AlphaFoldDB" id="A0A0V8HKM2"/>
<dbReference type="EMBL" id="FMAU01000001">
    <property type="protein sequence ID" value="SCB81423.1"/>
    <property type="molecule type" value="Genomic_DNA"/>
</dbReference>
<feature type="chain" id="PRO_5014527756" description="Lipoprotein" evidence="1">
    <location>
        <begin position="23"/>
        <end position="146"/>
    </location>
</feature>